<name>A0A0S4KV05_9BACT</name>
<protein>
    <recommendedName>
        <fullName evidence="1">RCK C-terminal domain-containing protein</fullName>
    </recommendedName>
</protein>
<dbReference type="GO" id="GO:0006813">
    <property type="term" value="P:potassium ion transport"/>
    <property type="evidence" value="ECO:0007669"/>
    <property type="project" value="InterPro"/>
</dbReference>
<dbReference type="OrthoDB" id="9794930at2"/>
<dbReference type="STRING" id="1715989.NITINOP_2659"/>
<dbReference type="GO" id="GO:0008324">
    <property type="term" value="F:monoatomic cation transmembrane transporter activity"/>
    <property type="evidence" value="ECO:0007669"/>
    <property type="project" value="InterPro"/>
</dbReference>
<dbReference type="AlphaFoldDB" id="A0A0S4KV05"/>
<proteinExistence type="predicted"/>
<gene>
    <name evidence="2" type="ORF">NITINOP_2659</name>
</gene>
<dbReference type="InterPro" id="IPR036721">
    <property type="entry name" value="RCK_C_sf"/>
</dbReference>
<sequence>MTFEIIDRIRKELFITGSALYEIVLAVSERVNRKIQIIRLHWQASTFLERIDGIAMETGRQLADHLTRSRFTNGEHSVLAAMDAILTRSMTQVHGLKQALLQIDTRIRDLKLEAVHEDLLKIQQDLSIRSARIERLTIARRAVAVGRSARELPRSSSVHLVVVMRGAFLLAPSDDVVFQPDDIVVLIGPESELSSCATWFTSQRS</sequence>
<dbReference type="PROSITE" id="PS51202">
    <property type="entry name" value="RCK_C"/>
    <property type="match status" value="1"/>
</dbReference>
<evidence type="ECO:0000313" key="2">
    <source>
        <dbReference type="EMBL" id="CUQ67631.1"/>
    </source>
</evidence>
<dbReference type="EMBL" id="LN885086">
    <property type="protein sequence ID" value="CUQ67631.1"/>
    <property type="molecule type" value="Genomic_DNA"/>
</dbReference>
<accession>A0A0S4KV05</accession>
<evidence type="ECO:0000313" key="3">
    <source>
        <dbReference type="Proteomes" id="UP000066284"/>
    </source>
</evidence>
<dbReference type="Proteomes" id="UP000066284">
    <property type="component" value="Chromosome 1"/>
</dbReference>
<feature type="domain" description="RCK C-terminal" evidence="1">
    <location>
        <begin position="121"/>
        <end position="202"/>
    </location>
</feature>
<dbReference type="Gene3D" id="3.30.70.1450">
    <property type="entry name" value="Regulator of K+ conductance, C-terminal domain"/>
    <property type="match status" value="1"/>
</dbReference>
<dbReference type="Pfam" id="PF02080">
    <property type="entry name" value="TrkA_C"/>
    <property type="match status" value="1"/>
</dbReference>
<dbReference type="KEGG" id="nio:NITINOP_2659"/>
<reference evidence="3" key="1">
    <citation type="submission" date="2015-09" db="EMBL/GenBank/DDBJ databases">
        <authorList>
            <person name="Daims H."/>
        </authorList>
    </citation>
    <scope>NUCLEOTIDE SEQUENCE [LARGE SCALE GENOMIC DNA]</scope>
</reference>
<dbReference type="InterPro" id="IPR006037">
    <property type="entry name" value="RCK_C"/>
</dbReference>
<dbReference type="SUPFAM" id="SSF116726">
    <property type="entry name" value="TrkA C-terminal domain-like"/>
    <property type="match status" value="1"/>
</dbReference>
<dbReference type="RefSeq" id="WP_062486290.1">
    <property type="nucleotide sequence ID" value="NZ_LN885086.1"/>
</dbReference>
<evidence type="ECO:0000259" key="1">
    <source>
        <dbReference type="PROSITE" id="PS51202"/>
    </source>
</evidence>
<organism evidence="2 3">
    <name type="scientific">Candidatus Nitrospira inopinata</name>
    <dbReference type="NCBI Taxonomy" id="1715989"/>
    <lineage>
        <taxon>Bacteria</taxon>
        <taxon>Pseudomonadati</taxon>
        <taxon>Nitrospirota</taxon>
        <taxon>Nitrospiria</taxon>
        <taxon>Nitrospirales</taxon>
        <taxon>Nitrospiraceae</taxon>
        <taxon>Nitrospira</taxon>
    </lineage>
</organism>
<keyword evidence="3" id="KW-1185">Reference proteome</keyword>